<dbReference type="InterPro" id="IPR041588">
    <property type="entry name" value="Integrase_H2C2"/>
</dbReference>
<reference evidence="13" key="1">
    <citation type="submission" date="2011-07" db="EMBL/GenBank/DDBJ databases">
        <authorList>
            <consortium name="Caenorhabditis brenneri Sequencing and Analysis Consortium"/>
            <person name="Wilson R.K."/>
        </authorList>
    </citation>
    <scope>NUCLEOTIDE SEQUENCE [LARGE SCALE GENOMIC DNA]</scope>
    <source>
        <strain evidence="13">PB2801</strain>
    </source>
</reference>
<evidence type="ECO:0000256" key="7">
    <source>
        <dbReference type="SAM" id="Coils"/>
    </source>
</evidence>
<dbReference type="Gene3D" id="3.30.420.10">
    <property type="entry name" value="Ribonuclease H-like superfamily/Ribonuclease H"/>
    <property type="match status" value="1"/>
</dbReference>
<evidence type="ECO:0000256" key="5">
    <source>
        <dbReference type="ARBA" id="ARBA00022801"/>
    </source>
</evidence>
<keyword evidence="3" id="KW-0540">Nuclease</keyword>
<dbReference type="STRING" id="135651.G0PDJ4"/>
<dbReference type="PANTHER" id="PTHR47331">
    <property type="entry name" value="PHD-TYPE DOMAIN-CONTAINING PROTEIN"/>
    <property type="match status" value="1"/>
</dbReference>
<gene>
    <name evidence="12" type="ORF">CAEBREN_14589</name>
</gene>
<keyword evidence="9" id="KW-0812">Transmembrane</keyword>
<dbReference type="PROSITE" id="PS50878">
    <property type="entry name" value="RT_POL"/>
    <property type="match status" value="1"/>
</dbReference>
<dbReference type="PANTHER" id="PTHR47331:SF1">
    <property type="entry name" value="GAG-LIKE PROTEIN"/>
    <property type="match status" value="1"/>
</dbReference>
<evidence type="ECO:0000256" key="3">
    <source>
        <dbReference type="ARBA" id="ARBA00022722"/>
    </source>
</evidence>
<evidence type="ECO:0000256" key="1">
    <source>
        <dbReference type="ARBA" id="ARBA00022679"/>
    </source>
</evidence>
<dbReference type="InterPro" id="IPR005312">
    <property type="entry name" value="DUF1759"/>
</dbReference>
<dbReference type="SUPFAM" id="SSF56672">
    <property type="entry name" value="DNA/RNA polymerases"/>
    <property type="match status" value="1"/>
</dbReference>
<dbReference type="Gene3D" id="3.10.10.10">
    <property type="entry name" value="HIV Type 1 Reverse Transcriptase, subunit A, domain 1"/>
    <property type="match status" value="1"/>
</dbReference>
<dbReference type="InterPro" id="IPR001584">
    <property type="entry name" value="Integrase_cat-core"/>
</dbReference>
<dbReference type="PROSITE" id="PS50994">
    <property type="entry name" value="INTEGRASE"/>
    <property type="match status" value="1"/>
</dbReference>
<protein>
    <recommendedName>
        <fullName evidence="14">Integrase catalytic domain-containing protein</fullName>
    </recommendedName>
</protein>
<dbReference type="InterPro" id="IPR001969">
    <property type="entry name" value="Aspartic_peptidase_AS"/>
</dbReference>
<dbReference type="OrthoDB" id="5875526at2759"/>
<keyword evidence="5" id="KW-0378">Hydrolase</keyword>
<feature type="domain" description="Integrase catalytic" evidence="11">
    <location>
        <begin position="1325"/>
        <end position="1516"/>
    </location>
</feature>
<evidence type="ECO:0000313" key="13">
    <source>
        <dbReference type="Proteomes" id="UP000008068"/>
    </source>
</evidence>
<dbReference type="InterPro" id="IPR012337">
    <property type="entry name" value="RNaseH-like_sf"/>
</dbReference>
<feature type="region of interest" description="Disordered" evidence="8">
    <location>
        <begin position="1724"/>
        <end position="1758"/>
    </location>
</feature>
<evidence type="ECO:0000259" key="10">
    <source>
        <dbReference type="PROSITE" id="PS50878"/>
    </source>
</evidence>
<organism evidence="13">
    <name type="scientific">Caenorhabditis brenneri</name>
    <name type="common">Nematode worm</name>
    <dbReference type="NCBI Taxonomy" id="135651"/>
    <lineage>
        <taxon>Eukaryota</taxon>
        <taxon>Metazoa</taxon>
        <taxon>Ecdysozoa</taxon>
        <taxon>Nematoda</taxon>
        <taxon>Chromadorea</taxon>
        <taxon>Rhabditida</taxon>
        <taxon>Rhabditina</taxon>
        <taxon>Rhabditomorpha</taxon>
        <taxon>Rhabditoidea</taxon>
        <taxon>Rhabditidae</taxon>
        <taxon>Peloderinae</taxon>
        <taxon>Caenorhabditis</taxon>
    </lineage>
</organism>
<accession>G0PDJ4</accession>
<proteinExistence type="predicted"/>
<dbReference type="GO" id="GO:0003676">
    <property type="term" value="F:nucleic acid binding"/>
    <property type="evidence" value="ECO:0007669"/>
    <property type="project" value="InterPro"/>
</dbReference>
<evidence type="ECO:0008006" key="14">
    <source>
        <dbReference type="Google" id="ProtNLM"/>
    </source>
</evidence>
<evidence type="ECO:0000256" key="8">
    <source>
        <dbReference type="SAM" id="MobiDB-lite"/>
    </source>
</evidence>
<dbReference type="SUPFAM" id="SSF53098">
    <property type="entry name" value="Ribonuclease H-like"/>
    <property type="match status" value="1"/>
</dbReference>
<keyword evidence="13" id="KW-1185">Reference proteome</keyword>
<keyword evidence="1" id="KW-0808">Transferase</keyword>
<keyword evidence="4" id="KW-0255">Endonuclease</keyword>
<keyword evidence="9" id="KW-1133">Transmembrane helix</keyword>
<dbReference type="GO" id="GO:0004519">
    <property type="term" value="F:endonuclease activity"/>
    <property type="evidence" value="ECO:0007669"/>
    <property type="project" value="UniProtKB-KW"/>
</dbReference>
<dbReference type="Pfam" id="PF18701">
    <property type="entry name" value="DUF5641"/>
    <property type="match status" value="1"/>
</dbReference>
<dbReference type="InterPro" id="IPR040676">
    <property type="entry name" value="DUF5641"/>
</dbReference>
<evidence type="ECO:0000313" key="12">
    <source>
        <dbReference type="EMBL" id="EGT51879.1"/>
    </source>
</evidence>
<dbReference type="GO" id="GO:0042575">
    <property type="term" value="C:DNA polymerase complex"/>
    <property type="evidence" value="ECO:0007669"/>
    <property type="project" value="UniProtKB-ARBA"/>
</dbReference>
<keyword evidence="2" id="KW-0548">Nucleotidyltransferase</keyword>
<dbReference type="EMBL" id="GL380277">
    <property type="protein sequence ID" value="EGT51879.1"/>
    <property type="molecule type" value="Genomic_DNA"/>
</dbReference>
<sequence>MDNLNPVRQVSNRQPSQGENLTSLNYTQPINQASNNATSSSLYEGKPEQIIAAKHLLKNFSGEASEYPLFINTFDQFVHRNPSFSPDVKLGILANLLQGKAAIQLQPSGMTEEDYIIVRNNLDRQYNGNKYQQDILLNELDDMEFVEKDIDKIEETLNKYTNVAYRLKGLSLDIDQPTFTKLFVEKLPAVLRNKVCKKYQKAGVTFELLSQAAFQAIAEKKTELRFTKRSEQRRRGIVEINSLETVEPATRQAPFRRPVQRRDEINRITDKDVRLPFIQLQTPSGDKLIALVDSGASSSVISTNAAERLKLKLVGTRQLKFTGFAGDSMDRSCDYYRLDIKDIDGKAWATCVPSFSKMNTSFTATKHSDEDVQYLEKYKIPLDQTSKLTEIDGTNIDLILGNNVLNIMKRLERAISYELPSGITIERTLFGFVTYPKADELALVPADQSKDLTLYSNQVAINTLNVEESEEVGRVRVQHPITNANLQLLLEQLTSLEILGIENPTVQKKKDILNQELIKKFKESAIIDKDNKIYVQFPLNGRQDQLSSNEAIARRRLSLLCENKLKDMKIRAEVHKIVEEQLQSGIIEVVTPEMEGQGPSSFMPNDVVYKGDSNFTKIRIVNDASAHGKGELSINECIFPGPALINPIIGQHLRARLGKYLMVADIEKAFHQVRIQDEFRNLTKFLWLKDPKKGPVWNNVVVYRFTRLPFGISCSPFLLAVTILLYLDIFPHKINEKIKENLYVDNIMFITNSEDELAELYKDSKQAFANMHMNAREYLVNHGAVMEEIDESDRAPKLENKFLGLVWDSVTDKLTIKIATPPVGIPTRREIVAFLARNYDPTGQIAPLLVPLKKLISIVCARGLKWKERLPKDLIPKWDEIKSMFTDTVYELPRQVVTNYEFETTEIVLFSDASKDHYAAVAYLRVGYGNEVYDTGLLLSKSRVKPSKAGKEFTIPRMELISMELATNAAVVLAEELHMKIDQVNFFSDSTCTLYWVISKVVNNTASKWVANRVKTIHKNLEILQTQHNVNSSVRYVPTGINPADIASRGCSLNELKNSVIWNEGPPFLKSPETSWPDKLDGTPADPTAFRELCKAKGIELKKAESDAAEEIPIYTIETSEADKSIVPYDRTNSLGKLVSIMTKVCRFINTCAASRNSRHSESKKISFKGTIMSQFDKATEEKDLVEKRKIARKMIIADHYVDGTKRMGLVIPLKCRPVIEDQGLWRFQSRLGRASNPRITDDMRQPIVILQRHPLAKLIVMEYHESLNHQGVQDLIAKVQRKYWIQGLTSLVRQVRSKCVTCRKRHGKPFDYPYTRDLPPVRTSMEGPFTHIGIDYCGPFQYQILDKNNTKGKVWIMLLTCVITRAIHLEMIHDNSTKSFINAFKRFASRRGVPKSIMSDNAPSFKLGYSMINQDIKSLINNEDELACYMANQEIEIKLITPFSPWMGGIYERLVSLVKDMIYKILGKTTLPYLDLETLIIEVEGLLNSRPVTPNKKDVSDLPAICPMDFINPNVRLVIPEKSGTVFGVIKNGDTEQLTRQYLEKLGQYKEDLWREFTDSYFQVLKDYQPKKSAHSGLTPKVGQVVLVESKMEQRHHWPLGRIMSINKTTEGRVRSVMVKIGIHTVEKSVNQLIPLEEPGDELEMNATGNHKLTIPQPKLNTYPTVVNRTAPKKRGRPLGSKNKPKSAINGDKITKSKGQLVKEVTPRHRDELVQRTRAFLPRSAKQGSRAAPLLDRGRRQDAINGEASQENRRRNEAMRQDARIKFLILRYLKGCRDHNITAVVSGIKKMLKSSKEKTADHLLALVEFHREDGCEWTINLFFFCDTTITQGQSTVIFILMFGMMLVGTVLGSAYERYISIDPEEFDVKKVPRAVCQKVIQ</sequence>
<dbReference type="InterPro" id="IPR043502">
    <property type="entry name" value="DNA/RNA_pol_sf"/>
</dbReference>
<keyword evidence="6" id="KW-0695">RNA-directed DNA polymerase</keyword>
<evidence type="ECO:0000256" key="6">
    <source>
        <dbReference type="ARBA" id="ARBA00022918"/>
    </source>
</evidence>
<dbReference type="GO" id="GO:0015074">
    <property type="term" value="P:DNA integration"/>
    <property type="evidence" value="ECO:0007669"/>
    <property type="project" value="InterPro"/>
</dbReference>
<keyword evidence="9" id="KW-0472">Membrane</keyword>
<evidence type="ECO:0000256" key="9">
    <source>
        <dbReference type="SAM" id="Phobius"/>
    </source>
</evidence>
<feature type="region of interest" description="Disordered" evidence="8">
    <location>
        <begin position="1671"/>
        <end position="1693"/>
    </location>
</feature>
<dbReference type="GO" id="GO:0004190">
    <property type="term" value="F:aspartic-type endopeptidase activity"/>
    <property type="evidence" value="ECO:0007669"/>
    <property type="project" value="InterPro"/>
</dbReference>
<dbReference type="InParanoid" id="G0PDJ4"/>
<dbReference type="Gene3D" id="1.10.340.70">
    <property type="match status" value="1"/>
</dbReference>
<dbReference type="Pfam" id="PF17921">
    <property type="entry name" value="Integrase_H2C2"/>
    <property type="match status" value="1"/>
</dbReference>
<evidence type="ECO:0000256" key="2">
    <source>
        <dbReference type="ARBA" id="ARBA00022695"/>
    </source>
</evidence>
<dbReference type="InterPro" id="IPR036397">
    <property type="entry name" value="RNaseH_sf"/>
</dbReference>
<dbReference type="InterPro" id="IPR008042">
    <property type="entry name" value="Retrotrans_Pao"/>
</dbReference>
<evidence type="ECO:0000256" key="4">
    <source>
        <dbReference type="ARBA" id="ARBA00022759"/>
    </source>
</evidence>
<dbReference type="Gene3D" id="2.40.70.10">
    <property type="entry name" value="Acid Proteases"/>
    <property type="match status" value="1"/>
</dbReference>
<dbReference type="InterPro" id="IPR043128">
    <property type="entry name" value="Rev_trsase/Diguanyl_cyclase"/>
</dbReference>
<feature type="transmembrane region" description="Helical" evidence="9">
    <location>
        <begin position="1836"/>
        <end position="1856"/>
    </location>
</feature>
<dbReference type="PROSITE" id="PS00141">
    <property type="entry name" value="ASP_PROTEASE"/>
    <property type="match status" value="1"/>
</dbReference>
<feature type="region of interest" description="Disordered" evidence="8">
    <location>
        <begin position="1"/>
        <end position="39"/>
    </location>
</feature>
<dbReference type="GO" id="GO:0006508">
    <property type="term" value="P:proteolysis"/>
    <property type="evidence" value="ECO:0007669"/>
    <property type="project" value="InterPro"/>
</dbReference>
<dbReference type="HOGENOM" id="CLU_000526_5_1_1"/>
<dbReference type="eggNOG" id="KOG0017">
    <property type="taxonomic scope" value="Eukaryota"/>
</dbReference>
<dbReference type="Pfam" id="PF05380">
    <property type="entry name" value="Peptidase_A17"/>
    <property type="match status" value="1"/>
</dbReference>
<dbReference type="Gene3D" id="3.30.70.270">
    <property type="match status" value="1"/>
</dbReference>
<dbReference type="Proteomes" id="UP000008068">
    <property type="component" value="Unassembled WGS sequence"/>
</dbReference>
<name>G0PDJ4_CAEBE</name>
<keyword evidence="7" id="KW-0175">Coiled coil</keyword>
<evidence type="ECO:0000259" key="11">
    <source>
        <dbReference type="PROSITE" id="PS50994"/>
    </source>
</evidence>
<feature type="coiled-coil region" evidence="7">
    <location>
        <begin position="136"/>
        <end position="163"/>
    </location>
</feature>
<dbReference type="InterPro" id="IPR000477">
    <property type="entry name" value="RT_dom"/>
</dbReference>
<dbReference type="Pfam" id="PF03564">
    <property type="entry name" value="DUF1759"/>
    <property type="match status" value="1"/>
</dbReference>
<dbReference type="GO" id="GO:0003964">
    <property type="term" value="F:RNA-directed DNA polymerase activity"/>
    <property type="evidence" value="ECO:0007669"/>
    <property type="project" value="UniProtKB-KW"/>
</dbReference>
<dbReference type="InterPro" id="IPR021109">
    <property type="entry name" value="Peptidase_aspartic_dom_sf"/>
</dbReference>
<feature type="domain" description="Reverse transcriptase" evidence="10">
    <location>
        <begin position="591"/>
        <end position="807"/>
    </location>
</feature>
<dbReference type="Pfam" id="PF00078">
    <property type="entry name" value="RVT_1"/>
    <property type="match status" value="1"/>
</dbReference>